<name>A0AAN5DAC2_9BILA</name>
<accession>A0AAN5DAC2</accession>
<dbReference type="GO" id="GO:0000796">
    <property type="term" value="C:condensin complex"/>
    <property type="evidence" value="ECO:0007669"/>
    <property type="project" value="TreeGrafter"/>
</dbReference>
<dbReference type="AlphaFoldDB" id="A0AAN5DAC2"/>
<dbReference type="GO" id="GO:0005634">
    <property type="term" value="C:nucleus"/>
    <property type="evidence" value="ECO:0007669"/>
    <property type="project" value="InterPro"/>
</dbReference>
<sequence length="1134" mass="128113">MRVKKIDSAASVRTAPEPSTADNDENESDSTISSVRSVRVKRSNVSASQQKTRESSILSNKDNADSESTHSGNTTKRSLKRIANRELPAVEEEEEDEEKEEKAVKGSIANMIDKLCEGGKKAVIKALLADPERLFAEATPNELRKVLWTTSVITTTEGLKLATLIFFEVGLDASMRLLKKRVIKDDIKAADCKKFGELLLRVYMTAMRRDKANDDWDGITGPLTDKAMGCWTDIADAAIRVPGLIGERFSAIFHTPLDMGDRAKYDRLISVSLEPVLWRYLDAPHDKVRFSASIILLRSFPITDKVEPEREVSLDKQFDHMYKMLVDECVEIRKEASMRVLRILSHFYSLATNSWLKKLIDQIVDKNSLDSVPAVRAAVLEGFIELIPVPEAINVTTRGLNRMIPPLIEDRSERVRLNAVRLLVKLRGHRHIKYHQMVPMEMIMGRLECETSDAVRKEIVGLVVSSFIPRNASADEKNNRIVRLIGYGRNAALVFHRLLVPLDLLSLEEAVNHMRNLCFLVYKNWRKGMPENHDLASVVGDVTSSFDTSAMSTASIDMSTMAIPALDEESFVFVRDKTILECAVVTWASIAKELRNPKNESKKKQVDKLMSKIFKKMFSSFRQTSLLGTVMCIGSLLPSDLLEEYSIQILSILKEKSVDDEILEPYLEAGAAWRLEDLMEIVREGLYELPTVLPTLSQLRHRTESPKKKKAKKSKLSPVEKIRQALHYLKYSLGTESICSKLVADCREQLEDCFEALSHVHEVADAYLDSMEDEHDDLKVLTADDMLSLYESATVLAVLMMEMPSSSSSPPPTPRVLFGRAASLRSAGTASVDSETEKDQPQSASSYSTFFFCSLHWMELSLLPRIGKCSSIERDKEQLQIRLAKTTLQHAETVLEACTRPPIAPNATTMNDLVKRLTGKEGVPSSEDEEVEAHRRRSSISSSGGSDEFVADQPQRSYLERLMGMLSALLHAKTPIVLLRSTLRLYEMIMGMDNDEGTEARRQGYDTLKAAIGIVKRAAEMPHNGEVLKPGHMDAVFVYTKAVITAYPDGPFPYSQLMGVVRAHCQRLMLQAIEERGIEDVTDHTYELHTLIELLLHRFIFRDNKMYKEFRSHLEQFVLNWDPEKYMREREEEE</sequence>
<evidence type="ECO:0000313" key="2">
    <source>
        <dbReference type="EMBL" id="GMR59781.1"/>
    </source>
</evidence>
<gene>
    <name evidence="2" type="ORF">PMAYCL1PPCAC_29976</name>
</gene>
<dbReference type="InterPro" id="IPR011989">
    <property type="entry name" value="ARM-like"/>
</dbReference>
<dbReference type="EMBL" id="BTRK01000006">
    <property type="protein sequence ID" value="GMR59781.1"/>
    <property type="molecule type" value="Genomic_DNA"/>
</dbReference>
<feature type="region of interest" description="Disordered" evidence="1">
    <location>
        <begin position="919"/>
        <end position="949"/>
    </location>
</feature>
<proteinExistence type="predicted"/>
<dbReference type="Pfam" id="PF12422">
    <property type="entry name" value="Condensin2nSMC"/>
    <property type="match status" value="1"/>
</dbReference>
<dbReference type="Gene3D" id="1.25.10.10">
    <property type="entry name" value="Leucine-rich Repeat Variant"/>
    <property type="match status" value="1"/>
</dbReference>
<protein>
    <submittedName>
        <fullName evidence="2">Uncharacterized protein</fullName>
    </submittedName>
</protein>
<dbReference type="SUPFAM" id="SSF48371">
    <property type="entry name" value="ARM repeat"/>
    <property type="match status" value="1"/>
</dbReference>
<feature type="non-terminal residue" evidence="2">
    <location>
        <position position="1134"/>
    </location>
</feature>
<dbReference type="InterPro" id="IPR024741">
    <property type="entry name" value="Condensin2_G2"/>
</dbReference>
<dbReference type="InterPro" id="IPR016024">
    <property type="entry name" value="ARM-type_fold"/>
</dbReference>
<keyword evidence="3" id="KW-1185">Reference proteome</keyword>
<reference evidence="3" key="1">
    <citation type="submission" date="2022-10" db="EMBL/GenBank/DDBJ databases">
        <title>Genome assembly of Pristionchus species.</title>
        <authorList>
            <person name="Yoshida K."/>
            <person name="Sommer R.J."/>
        </authorList>
    </citation>
    <scope>NUCLEOTIDE SEQUENCE [LARGE SCALE GENOMIC DNA]</scope>
    <source>
        <strain evidence="3">RS5460</strain>
    </source>
</reference>
<comment type="caution">
    <text evidence="2">The sequence shown here is derived from an EMBL/GenBank/DDBJ whole genome shotgun (WGS) entry which is preliminary data.</text>
</comment>
<dbReference type="PANTHER" id="PTHR16199">
    <property type="entry name" value="CONDENSIN-2 COMPLEX SUBUNIT G2"/>
    <property type="match status" value="1"/>
</dbReference>
<dbReference type="Proteomes" id="UP001328107">
    <property type="component" value="Unassembled WGS sequence"/>
</dbReference>
<feature type="compositionally biased region" description="Low complexity" evidence="1">
    <location>
        <begin position="29"/>
        <end position="48"/>
    </location>
</feature>
<organism evidence="2 3">
    <name type="scientific">Pristionchus mayeri</name>
    <dbReference type="NCBI Taxonomy" id="1317129"/>
    <lineage>
        <taxon>Eukaryota</taxon>
        <taxon>Metazoa</taxon>
        <taxon>Ecdysozoa</taxon>
        <taxon>Nematoda</taxon>
        <taxon>Chromadorea</taxon>
        <taxon>Rhabditida</taxon>
        <taxon>Rhabditina</taxon>
        <taxon>Diplogasteromorpha</taxon>
        <taxon>Diplogasteroidea</taxon>
        <taxon>Neodiplogasteridae</taxon>
        <taxon>Pristionchus</taxon>
    </lineage>
</organism>
<dbReference type="PANTHER" id="PTHR16199:SF4">
    <property type="entry name" value="CONDENSIN-2 COMPLEX SUBUNIT G2"/>
    <property type="match status" value="1"/>
</dbReference>
<feature type="region of interest" description="Disordered" evidence="1">
    <location>
        <begin position="1"/>
        <end position="80"/>
    </location>
</feature>
<dbReference type="GO" id="GO:0000070">
    <property type="term" value="P:mitotic sister chromatid segregation"/>
    <property type="evidence" value="ECO:0007669"/>
    <property type="project" value="TreeGrafter"/>
</dbReference>
<evidence type="ECO:0000313" key="3">
    <source>
        <dbReference type="Proteomes" id="UP001328107"/>
    </source>
</evidence>
<evidence type="ECO:0000256" key="1">
    <source>
        <dbReference type="SAM" id="MobiDB-lite"/>
    </source>
</evidence>